<evidence type="ECO:0000313" key="1">
    <source>
        <dbReference type="EMBL" id="GAA0876643.1"/>
    </source>
</evidence>
<organism evidence="1 2">
    <name type="scientific">Wandonia haliotis</name>
    <dbReference type="NCBI Taxonomy" id="574963"/>
    <lineage>
        <taxon>Bacteria</taxon>
        <taxon>Pseudomonadati</taxon>
        <taxon>Bacteroidota</taxon>
        <taxon>Flavobacteriia</taxon>
        <taxon>Flavobacteriales</taxon>
        <taxon>Crocinitomicaceae</taxon>
        <taxon>Wandonia</taxon>
    </lineage>
</organism>
<accession>A0ABN1MTK7</accession>
<dbReference type="Proteomes" id="UP001501126">
    <property type="component" value="Unassembled WGS sequence"/>
</dbReference>
<comment type="caution">
    <text evidence="1">The sequence shown here is derived from an EMBL/GenBank/DDBJ whole genome shotgun (WGS) entry which is preliminary data.</text>
</comment>
<dbReference type="InterPro" id="IPR029024">
    <property type="entry name" value="TerB-like"/>
</dbReference>
<protein>
    <submittedName>
        <fullName evidence="1">TerB family tellurite resistance protein</fullName>
    </submittedName>
</protein>
<keyword evidence="2" id="KW-1185">Reference proteome</keyword>
<evidence type="ECO:0000313" key="2">
    <source>
        <dbReference type="Proteomes" id="UP001501126"/>
    </source>
</evidence>
<reference evidence="1 2" key="1">
    <citation type="journal article" date="2019" name="Int. J. Syst. Evol. Microbiol.">
        <title>The Global Catalogue of Microorganisms (GCM) 10K type strain sequencing project: providing services to taxonomists for standard genome sequencing and annotation.</title>
        <authorList>
            <consortium name="The Broad Institute Genomics Platform"/>
            <consortium name="The Broad Institute Genome Sequencing Center for Infectious Disease"/>
            <person name="Wu L."/>
            <person name="Ma J."/>
        </authorList>
    </citation>
    <scope>NUCLEOTIDE SEQUENCE [LARGE SCALE GENOMIC DNA]</scope>
    <source>
        <strain evidence="1 2">JCM 16083</strain>
    </source>
</reference>
<dbReference type="CDD" id="cd07177">
    <property type="entry name" value="terB_like"/>
    <property type="match status" value="1"/>
</dbReference>
<name>A0ABN1MTK7_9FLAO</name>
<dbReference type="SUPFAM" id="SSF158682">
    <property type="entry name" value="TerB-like"/>
    <property type="match status" value="1"/>
</dbReference>
<gene>
    <name evidence="1" type="ORF">GCM10009118_30530</name>
</gene>
<dbReference type="EMBL" id="BAAAFH010000022">
    <property type="protein sequence ID" value="GAA0876643.1"/>
    <property type="molecule type" value="Genomic_DNA"/>
</dbReference>
<proteinExistence type="predicted"/>
<sequence length="139" mass="15867">MSIAEIFESGERKQDKGHFRNLVLLARADGGVSEEEQVLLNRIARRLSLTQAQVEDICENPERYPVTPPSGKEERIERFVQLCEMIALDGEVTSGEQKVIHRIAIALGFTEGNYNELFEKTIKMFKEGKTRTMILEELI</sequence>
<dbReference type="Gene3D" id="1.10.3680.10">
    <property type="entry name" value="TerB-like"/>
    <property type="match status" value="1"/>
</dbReference>
<dbReference type="RefSeq" id="WP_343789905.1">
    <property type="nucleotide sequence ID" value="NZ_BAAAFH010000022.1"/>
</dbReference>